<dbReference type="Proteomes" id="UP001158066">
    <property type="component" value="Unassembled WGS sequence"/>
</dbReference>
<feature type="transmembrane region" description="Helical" evidence="1">
    <location>
        <begin position="16"/>
        <end position="38"/>
    </location>
</feature>
<proteinExistence type="predicted"/>
<evidence type="ECO:0000256" key="1">
    <source>
        <dbReference type="SAM" id="Phobius"/>
    </source>
</evidence>
<dbReference type="InterPro" id="IPR045584">
    <property type="entry name" value="Pilin-like"/>
</dbReference>
<name>A0AA45WUL8_9CLOT</name>
<evidence type="ECO:0000313" key="2">
    <source>
        <dbReference type="EMBL" id="SMP48686.1"/>
    </source>
</evidence>
<keyword evidence="1" id="KW-1133">Transmembrane helix</keyword>
<evidence type="ECO:0000313" key="3">
    <source>
        <dbReference type="Proteomes" id="UP001158066"/>
    </source>
</evidence>
<comment type="caution">
    <text evidence="2">The sequence shown here is derived from an EMBL/GenBank/DDBJ whole genome shotgun (WGS) entry which is preliminary data.</text>
</comment>
<dbReference type="PROSITE" id="PS00409">
    <property type="entry name" value="PROKAR_NTER_METHYL"/>
    <property type="match status" value="1"/>
</dbReference>
<dbReference type="EMBL" id="FXUF01000003">
    <property type="protein sequence ID" value="SMP48686.1"/>
    <property type="molecule type" value="Genomic_DNA"/>
</dbReference>
<keyword evidence="1" id="KW-0472">Membrane</keyword>
<accession>A0AA45WUL8</accession>
<keyword evidence="1" id="KW-0812">Transmembrane</keyword>
<dbReference type="AlphaFoldDB" id="A0AA45WUL8"/>
<dbReference type="RefSeq" id="WP_283408536.1">
    <property type="nucleotide sequence ID" value="NZ_FXUF01000003.1"/>
</dbReference>
<dbReference type="NCBIfam" id="TIGR02532">
    <property type="entry name" value="IV_pilin_GFxxxE"/>
    <property type="match status" value="1"/>
</dbReference>
<protein>
    <submittedName>
        <fullName evidence="2">Prepilin-type N-terminal cleavage/methylation domain-containing protein</fullName>
    </submittedName>
</protein>
<organism evidence="2 3">
    <name type="scientific">Anoxynatronum buryatiense</name>
    <dbReference type="NCBI Taxonomy" id="489973"/>
    <lineage>
        <taxon>Bacteria</taxon>
        <taxon>Bacillati</taxon>
        <taxon>Bacillota</taxon>
        <taxon>Clostridia</taxon>
        <taxon>Eubacteriales</taxon>
        <taxon>Clostridiaceae</taxon>
        <taxon>Anoxynatronum</taxon>
    </lineage>
</organism>
<sequence>MKSDCFPRAGLTLIEVMISLALISLLLLVTYTGSLFVFSHHRQQSHHFKEEQNLRQAMDAIEKRFRELNQQEITYHSAQKSFNSRIPRTDFPGMTTVWIDFSGVNRNRLNTWLYFDRTSGTLRVNKNNEHNVLYTGIEDILIKEVISGKLIEITLIGRRIDREQTLTLKLSYRCDDS</sequence>
<dbReference type="Pfam" id="PF07963">
    <property type="entry name" value="N_methyl"/>
    <property type="match status" value="1"/>
</dbReference>
<gene>
    <name evidence="2" type="ORF">SAMN06296020_103272</name>
</gene>
<dbReference type="SUPFAM" id="SSF54523">
    <property type="entry name" value="Pili subunits"/>
    <property type="match status" value="1"/>
</dbReference>
<keyword evidence="3" id="KW-1185">Reference proteome</keyword>
<dbReference type="InterPro" id="IPR012902">
    <property type="entry name" value="N_methyl_site"/>
</dbReference>
<reference evidence="2" key="1">
    <citation type="submission" date="2017-05" db="EMBL/GenBank/DDBJ databases">
        <authorList>
            <person name="Varghese N."/>
            <person name="Submissions S."/>
        </authorList>
    </citation>
    <scope>NUCLEOTIDE SEQUENCE</scope>
    <source>
        <strain evidence="2">Su22</strain>
    </source>
</reference>